<evidence type="ECO:0000313" key="1">
    <source>
        <dbReference type="Ensembl" id="ENSP00000489047.1"/>
    </source>
</evidence>
<organism evidence="1 2">
    <name type="scientific">Homo sapiens</name>
    <name type="common">Human</name>
    <dbReference type="NCBI Taxonomy" id="9606"/>
    <lineage>
        <taxon>Eukaryota</taxon>
        <taxon>Metazoa</taxon>
        <taxon>Chordata</taxon>
        <taxon>Craniata</taxon>
        <taxon>Vertebrata</taxon>
        <taxon>Euteleostomi</taxon>
        <taxon>Mammalia</taxon>
        <taxon>Eutheria</taxon>
        <taxon>Euarchontoglires</taxon>
        <taxon>Primates</taxon>
        <taxon>Haplorrhini</taxon>
        <taxon>Catarrhini</taxon>
        <taxon>Hominidae</taxon>
        <taxon>Homo</taxon>
    </lineage>
</organism>
<reference evidence="1" key="4">
    <citation type="submission" date="2025-08" db="UniProtKB">
        <authorList>
            <consortium name="Ensembl"/>
        </authorList>
    </citation>
    <scope>IDENTIFICATION</scope>
</reference>
<reference evidence="1" key="5">
    <citation type="submission" date="2025-09" db="UniProtKB">
        <authorList>
            <consortium name="Ensembl"/>
        </authorList>
    </citation>
    <scope>IDENTIFICATION</scope>
</reference>
<dbReference type="VEuPathDB" id="HostDB:ENSG00000256053"/>
<proteinExistence type="predicted"/>
<dbReference type="GeneTree" id="ENSGT00390000008212"/>
<dbReference type="EMBL" id="AL139300">
    <property type="status" value="NOT_ANNOTATED_CDS"/>
    <property type="molecule type" value="Genomic_DNA"/>
</dbReference>
<sequence>MADFYKEFLSKNFQKHMYYNRLDTVARTWNPMTLGGQEIGTSAILPSPSSWEKWPWKGFGTSLNRNKRRGATRSPL</sequence>
<reference evidence="1 2" key="2">
    <citation type="journal article" date="2003" name="Nature">
        <title>The DNA sequence and analysis of human chromosome 14.</title>
        <authorList>
            <person name="Heilig R."/>
            <person name="Eckenberg R."/>
            <person name="Petit J.L."/>
            <person name="Fonknechten N."/>
            <person name="Da Silva C."/>
            <person name="Cattolico L."/>
            <person name="Levy M."/>
            <person name="Barbe V."/>
            <person name="de Berardinis V."/>
            <person name="Ureta-Vidal A."/>
            <person name="Pelletier E."/>
            <person name="Vico V."/>
            <person name="Anthouard V."/>
            <person name="Rowen L."/>
            <person name="Madan A."/>
            <person name="Qin S."/>
            <person name="Sun H."/>
            <person name="Du H."/>
            <person name="Pepin K."/>
            <person name="Artiguenave F."/>
            <person name="Robert C."/>
            <person name="Cruaud C."/>
            <person name="Bruls T."/>
            <person name="Jaillon O."/>
            <person name="Friedlander L."/>
            <person name="Samson G."/>
            <person name="Brottier P."/>
            <person name="Cure S."/>
            <person name="Segurens B."/>
            <person name="Aniere F."/>
            <person name="Samain S."/>
            <person name="Crespeau H."/>
            <person name="Abbasi N."/>
            <person name="Aiach N."/>
            <person name="Boscus D."/>
            <person name="Dickhoff R."/>
            <person name="Dors M."/>
            <person name="Dubois I."/>
            <person name="Friedman C."/>
            <person name="Gouyvenoux M."/>
            <person name="James R."/>
            <person name="Madan A."/>
            <person name="Mairey-Estrada B."/>
            <person name="Mangenot S."/>
            <person name="Martins N."/>
            <person name="Menard M."/>
            <person name="Oztas S."/>
            <person name="Ratcliffe A."/>
            <person name="Shaffer T."/>
            <person name="Trask B."/>
            <person name="Vacherie B."/>
            <person name="Bellemere C."/>
            <person name="Belser C."/>
            <person name="Besnard-Gonnet M."/>
            <person name="Bartol-Mavel D."/>
            <person name="Boutard M."/>
            <person name="Briez-Silla S."/>
            <person name="Combette S."/>
            <person name="Dufosse-Laurent V."/>
            <person name="Ferron C."/>
            <person name="Lechaplais C."/>
            <person name="Louesse C."/>
            <person name="Muselet D."/>
            <person name="Magdelenat G."/>
            <person name="Pateau E."/>
            <person name="Petit E."/>
            <person name="Sirvain-Trukniewicz P."/>
            <person name="Trybou A."/>
            <person name="Vega-Czarny N."/>
            <person name="Bataille E."/>
            <person name="Bluet E."/>
            <person name="Bordelais I."/>
            <person name="Dubois M."/>
            <person name="Dumont C."/>
            <person name="Guerin T."/>
            <person name="Haffray S."/>
            <person name="Hammadi R."/>
            <person name="Muanga J."/>
            <person name="Pellouin V."/>
            <person name="Robert D."/>
            <person name="Wunderle E."/>
            <person name="Gauguet G."/>
            <person name="Roy A."/>
            <person name="Sainte-Marthe L."/>
            <person name="Verdier J."/>
            <person name="Verdier-Discala C."/>
            <person name="Hillier L."/>
            <person name="Fulton L."/>
            <person name="McPherson J."/>
            <person name="Matsuda F."/>
            <person name="Wilson R."/>
            <person name="Scarpelli C."/>
            <person name="Gyapay G."/>
            <person name="Wincker P."/>
            <person name="Saurin W."/>
            <person name="Quetier F."/>
            <person name="Waterston R."/>
            <person name="Hood L."/>
            <person name="Weissenbach J."/>
        </authorList>
    </citation>
    <scope>NUCLEOTIDE SEQUENCE [LARGE SCALE GENOMIC DNA]</scope>
</reference>
<dbReference type="Ensembl" id="ENST00000476323.5">
    <property type="protein sequence ID" value="ENSP00000489047.1"/>
    <property type="gene ID" value="ENSG00000256053.10"/>
</dbReference>
<name>A0A0U1RQK3_HUMAN</name>
<gene>
    <name evidence="1" type="primary">COA8</name>
</gene>
<keyword evidence="2" id="KW-1185">Reference proteome</keyword>
<dbReference type="HGNC" id="HGNC:20492">
    <property type="gene designation" value="COA8"/>
</dbReference>
<evidence type="ECO:0000313" key="2">
    <source>
        <dbReference type="Proteomes" id="UP000005640"/>
    </source>
</evidence>
<reference evidence="1 2" key="3">
    <citation type="journal article" date="2004" name="Nature">
        <title>Finishing the euchromatic sequence of the human genome.</title>
        <authorList>
            <consortium name="International Human Genome Sequencing Consortium"/>
        </authorList>
    </citation>
    <scope>NUCLEOTIDE SEQUENCE [LARGE SCALE GENOMIC DNA]</scope>
</reference>
<dbReference type="AlphaFoldDB" id="A0A0U1RQK3"/>
<protein>
    <submittedName>
        <fullName evidence="1">Cytochrome c oxidase assembly factor 8</fullName>
    </submittedName>
</protein>
<dbReference type="Ensembl" id="ENST00000476323.5">
    <property type="protein sequence ID" value="ENSP00000489047.1"/>
    <property type="gene ID" value="ENSG00000256053.9"/>
</dbReference>
<dbReference type="OrthoDB" id="6246201at2759"/>
<dbReference type="Bgee" id="ENSG00000256053">
    <property type="expression patterns" value="Expressed in left testis and 180 other cell types or tissues"/>
</dbReference>
<reference evidence="1 2" key="1">
    <citation type="journal article" date="2001" name="Nature">
        <title>Initial sequencing and analysis of the human genome.</title>
        <authorList>
            <consortium name="International Human Genome Sequencing Consortium"/>
            <person name="Lander E.S."/>
            <person name="Linton L.M."/>
            <person name="Birren B."/>
            <person name="Nusbaum C."/>
            <person name="Zody M.C."/>
            <person name="Baldwin J."/>
            <person name="Devon K."/>
            <person name="Dewar K."/>
            <person name="Doyle M."/>
            <person name="FitzHugh W."/>
            <person name="Funke R."/>
            <person name="Gage D."/>
            <person name="Harris K."/>
            <person name="Heaford A."/>
            <person name="Howland J."/>
            <person name="Kann L."/>
            <person name="Lehoczky J."/>
            <person name="LeVine R."/>
            <person name="McEwan P."/>
            <person name="McKernan K."/>
            <person name="Meldrim J."/>
            <person name="Mesirov J.P."/>
            <person name="Miranda C."/>
            <person name="Morris W."/>
            <person name="Naylor J."/>
            <person name="Raymond C."/>
            <person name="Rosetti M."/>
            <person name="Santos R."/>
            <person name="Sheridan A."/>
            <person name="Sougnez C."/>
            <person name="Stange-Thomann N."/>
            <person name="Stojanovic N."/>
            <person name="Subramanian A."/>
            <person name="Wyman D."/>
            <person name="Rogers J."/>
            <person name="Sulston J."/>
            <person name="Ainscough R."/>
            <person name="Beck S."/>
            <person name="Bentley D."/>
            <person name="Burton J."/>
            <person name="Clee C."/>
            <person name="Carter N."/>
            <person name="Coulson A."/>
            <person name="Deadman R."/>
            <person name="Deloukas P."/>
            <person name="Dunham A."/>
            <person name="Dunham I."/>
            <person name="Durbin R."/>
            <person name="French L."/>
            <person name="Grafham D."/>
            <person name="Gregory S."/>
            <person name="Hubbard T."/>
            <person name="Humphray S."/>
            <person name="Hunt A."/>
            <person name="Jones M."/>
            <person name="Lloyd C."/>
            <person name="McMurray A."/>
            <person name="Matthews L."/>
            <person name="Mercer S."/>
            <person name="Milne S."/>
            <person name="Mullikin J.C."/>
            <person name="Mungall A."/>
            <person name="Plumb R."/>
            <person name="Ross M."/>
            <person name="Shownkeen R."/>
            <person name="Sims S."/>
            <person name="Waterston R.H."/>
            <person name="Wilson R.K."/>
            <person name="Hillier L.W."/>
            <person name="McPherson J.D."/>
            <person name="Marra M.A."/>
            <person name="Mardis E.R."/>
            <person name="Fulton L.A."/>
            <person name="Chinwalla A.T."/>
            <person name="Pepin K.H."/>
            <person name="Gish W.R."/>
            <person name="Chissoe S.L."/>
            <person name="Wendl M.C."/>
            <person name="Delehaunty K.D."/>
            <person name="Miner T.L."/>
            <person name="Delehaunty A."/>
            <person name="Kramer J.B."/>
            <person name="Cook L.L."/>
            <person name="Fulton R.S."/>
            <person name="Johnson D.L."/>
            <person name="Minx P.J."/>
            <person name="Clifton S.W."/>
            <person name="Hawkins T."/>
            <person name="Branscomb E."/>
            <person name="Predki P."/>
            <person name="Richardson P."/>
            <person name="Wenning S."/>
            <person name="Slezak T."/>
            <person name="Doggett N."/>
            <person name="Cheng J.F."/>
            <person name="Olsen A."/>
            <person name="Lucas S."/>
            <person name="Elkin C."/>
            <person name="Uberbacher E."/>
            <person name="Frazier M."/>
            <person name="Gibbs R.A."/>
            <person name="Muzny D.M."/>
            <person name="Scherer S.E."/>
            <person name="Bouck J.B."/>
            <person name="Sodergren E.J."/>
            <person name="Worley K.C."/>
            <person name="Rives C.M."/>
            <person name="Gorrell J.H."/>
            <person name="Metzker M.L."/>
            <person name="Naylor S.L."/>
            <person name="Kucherlapati R.S."/>
            <person name="Nelson D.L."/>
            <person name="Weinstock G.M."/>
            <person name="Sakaki Y."/>
            <person name="Fujiyama A."/>
            <person name="Hattori M."/>
            <person name="Yada T."/>
            <person name="Toyoda A."/>
            <person name="Itoh T."/>
            <person name="Kawagoe C."/>
            <person name="Watanabe H."/>
            <person name="Totoki Y."/>
            <person name="Taylor T."/>
            <person name="Weissenbach J."/>
            <person name="Heilig R."/>
            <person name="Saurin W."/>
            <person name="Artiguenave F."/>
            <person name="Brottier P."/>
            <person name="Bruls T."/>
            <person name="Pelletier E."/>
            <person name="Robert C."/>
            <person name="Wincker P."/>
            <person name="Smith D.R."/>
            <person name="Doucette-Stamm L."/>
            <person name="Rubenfield M."/>
            <person name="Weinstock K."/>
            <person name="Lee H.M."/>
            <person name="Dubois J."/>
            <person name="Rosenthal A."/>
            <person name="Platzer M."/>
            <person name="Nyakatura G."/>
            <person name="Taudien S."/>
            <person name="Rump A."/>
            <person name="Yang H."/>
            <person name="Yu J."/>
            <person name="Wang J."/>
            <person name="Huang G."/>
            <person name="Gu J."/>
            <person name="Hood L."/>
            <person name="Rowen L."/>
            <person name="Madan A."/>
            <person name="Qin S."/>
            <person name="Davis R.W."/>
            <person name="Federspiel N.A."/>
            <person name="Abola A.P."/>
            <person name="Proctor M.J."/>
            <person name="Myers R.M."/>
            <person name="Schmutz J."/>
            <person name="Dickson M."/>
            <person name="Grimwood J."/>
            <person name="Cox D.R."/>
            <person name="Olson M.V."/>
            <person name="Kaul R."/>
            <person name="Raymond C."/>
            <person name="Shimizu N."/>
            <person name="Kawasaki K."/>
            <person name="Minoshima S."/>
            <person name="Evans G.A."/>
            <person name="Athanasiou M."/>
            <person name="Schultz R."/>
            <person name="Roe B.A."/>
            <person name="Chen F."/>
            <person name="Pan H."/>
            <person name="Ramser J."/>
            <person name="Lehrach H."/>
            <person name="Reinhardt R."/>
            <person name="McCombie W.R."/>
            <person name="de la Bastide M."/>
            <person name="Dedhia N."/>
            <person name="Blocker H."/>
            <person name="Hornischer K."/>
            <person name="Nordsiek G."/>
            <person name="Agarwala R."/>
            <person name="Aravind L."/>
            <person name="Bailey J.A."/>
            <person name="Bateman A."/>
            <person name="Batzoglou S."/>
            <person name="Birney E."/>
            <person name="Bork P."/>
            <person name="Brown D.G."/>
            <person name="Burge C.B."/>
            <person name="Cerutti L."/>
            <person name="Chen H.C."/>
            <person name="Church D."/>
            <person name="Clamp M."/>
            <person name="Copley R.R."/>
            <person name="Doerks T."/>
            <person name="Eddy S.R."/>
            <person name="Eichler E.E."/>
            <person name="Furey T.S."/>
            <person name="Galagan J."/>
            <person name="Gilbert J.G."/>
            <person name="Harmon C."/>
            <person name="Hayashizaki Y."/>
            <person name="Haussler D."/>
            <person name="Hermjakob H."/>
            <person name="Hokamp K."/>
            <person name="Jang W."/>
            <person name="Johnson L.S."/>
            <person name="Jones T.A."/>
            <person name="Kasif S."/>
            <person name="Kaspryzk A."/>
            <person name="Kennedy S."/>
            <person name="Kent W.J."/>
            <person name="Kitts P."/>
            <person name="Koonin E.V."/>
            <person name="Korf I."/>
            <person name="Kulp D."/>
            <person name="Lancet D."/>
            <person name="Lowe T.M."/>
            <person name="McLysaght A."/>
            <person name="Mikkelsen T."/>
            <person name="Moran J.V."/>
            <person name="Mulder N."/>
            <person name="Pollara V.J."/>
            <person name="Ponting C.P."/>
            <person name="Schuler G."/>
            <person name="Schultz J."/>
            <person name="Slater G."/>
            <person name="Smit A.F."/>
            <person name="Stupka E."/>
            <person name="Szustakowski J."/>
            <person name="Thierry-Mieg D."/>
            <person name="Thierry-Mieg J."/>
            <person name="Wagner L."/>
            <person name="Wallis J."/>
            <person name="Wheeler R."/>
            <person name="Williams A."/>
            <person name="Wolf Y.I."/>
            <person name="Wolfe K.H."/>
            <person name="Yang S.P."/>
            <person name="Yeh R.F."/>
            <person name="Collins F."/>
            <person name="Guyer M.S."/>
            <person name="Peterson J."/>
            <person name="Felsenfeld A."/>
            <person name="Wetterstrand K.A."/>
            <person name="Patrinos A."/>
            <person name="Morgan M.J."/>
            <person name="de Jong P."/>
            <person name="Catanese J.J."/>
            <person name="Osoegawa K."/>
            <person name="Shizuya H."/>
            <person name="Choi S."/>
            <person name="Chen Y.J."/>
        </authorList>
    </citation>
    <scope>NUCLEOTIDE SEQUENCE [LARGE SCALE GENOMIC DNA]</scope>
</reference>
<dbReference type="Proteomes" id="UP000005640">
    <property type="component" value="Chromosome 14"/>
</dbReference>
<dbReference type="Antibodypedia" id="66570">
    <property type="antibodies" value="35 antibodies from 11 providers"/>
</dbReference>
<accession>A0A0U1RQK3</accession>
<dbReference type="ExpressionAtlas" id="A0A0U1RQK3">
    <property type="expression patterns" value="baseline and differential"/>
</dbReference>
<dbReference type="OpenTargets" id="ENSG00000256053"/>